<proteinExistence type="inferred from homology"/>
<keyword evidence="7" id="KW-1185">Reference proteome</keyword>
<dbReference type="EMBL" id="VYZN01000002">
    <property type="protein sequence ID" value="KAE9544456.1"/>
    <property type="molecule type" value="Genomic_DNA"/>
</dbReference>
<dbReference type="GO" id="GO:0000776">
    <property type="term" value="C:kinetochore"/>
    <property type="evidence" value="ECO:0007669"/>
    <property type="project" value="TreeGrafter"/>
</dbReference>
<dbReference type="Pfam" id="PF13821">
    <property type="entry name" value="DUF4187"/>
    <property type="match status" value="1"/>
</dbReference>
<feature type="region of interest" description="Disordered" evidence="4">
    <location>
        <begin position="197"/>
        <end position="217"/>
    </location>
</feature>
<gene>
    <name evidence="6" type="ORF">AGLY_001635</name>
</gene>
<dbReference type="Proteomes" id="UP000475862">
    <property type="component" value="Unassembled WGS sequence"/>
</dbReference>
<dbReference type="InterPro" id="IPR025239">
    <property type="entry name" value="DUF4187"/>
</dbReference>
<protein>
    <recommendedName>
        <fullName evidence="2">G patch domain-containing protein 11</fullName>
    </recommendedName>
    <alternativeName>
        <fullName evidence="3">Coiled-coil domain-containing protein 75</fullName>
    </alternativeName>
</protein>
<reference evidence="6 7" key="1">
    <citation type="submission" date="2019-08" db="EMBL/GenBank/DDBJ databases">
        <title>The genome of the soybean aphid Biotype 1, its phylome, world population structure and adaptation to the North American continent.</title>
        <authorList>
            <person name="Giordano R."/>
            <person name="Donthu R.K."/>
            <person name="Hernandez A.G."/>
            <person name="Wright C.L."/>
            <person name="Zimin A.V."/>
        </authorList>
    </citation>
    <scope>NUCLEOTIDE SEQUENCE [LARGE SCALE GENOMIC DNA]</scope>
    <source>
        <tissue evidence="6">Whole aphids</tissue>
    </source>
</reference>
<dbReference type="InterPro" id="IPR000467">
    <property type="entry name" value="G_patch_dom"/>
</dbReference>
<dbReference type="Pfam" id="PF01585">
    <property type="entry name" value="G-patch"/>
    <property type="match status" value="1"/>
</dbReference>
<dbReference type="SMART" id="SM01173">
    <property type="entry name" value="DUF4187"/>
    <property type="match status" value="1"/>
</dbReference>
<evidence type="ECO:0000256" key="2">
    <source>
        <dbReference type="ARBA" id="ARBA00021978"/>
    </source>
</evidence>
<evidence type="ECO:0000256" key="1">
    <source>
        <dbReference type="ARBA" id="ARBA00007140"/>
    </source>
</evidence>
<dbReference type="AlphaFoldDB" id="A0A6G0U8A8"/>
<dbReference type="OrthoDB" id="786951at2759"/>
<dbReference type="InterPro" id="IPR039249">
    <property type="entry name" value="GPATCH11"/>
</dbReference>
<evidence type="ECO:0000313" key="7">
    <source>
        <dbReference type="Proteomes" id="UP000475862"/>
    </source>
</evidence>
<dbReference type="PANTHER" id="PTHR21032">
    <property type="entry name" value="G PATCH DOMAIN-CONTAINING PROTEIN 11"/>
    <property type="match status" value="1"/>
</dbReference>
<evidence type="ECO:0000256" key="3">
    <source>
        <dbReference type="ARBA" id="ARBA00030688"/>
    </source>
</evidence>
<organism evidence="6 7">
    <name type="scientific">Aphis glycines</name>
    <name type="common">Soybean aphid</name>
    <dbReference type="NCBI Taxonomy" id="307491"/>
    <lineage>
        <taxon>Eukaryota</taxon>
        <taxon>Metazoa</taxon>
        <taxon>Ecdysozoa</taxon>
        <taxon>Arthropoda</taxon>
        <taxon>Hexapoda</taxon>
        <taxon>Insecta</taxon>
        <taxon>Pterygota</taxon>
        <taxon>Neoptera</taxon>
        <taxon>Paraneoptera</taxon>
        <taxon>Hemiptera</taxon>
        <taxon>Sternorrhyncha</taxon>
        <taxon>Aphidomorpha</taxon>
        <taxon>Aphidoidea</taxon>
        <taxon>Aphididae</taxon>
        <taxon>Aphidini</taxon>
        <taxon>Aphis</taxon>
        <taxon>Aphis</taxon>
    </lineage>
</organism>
<comment type="caution">
    <text evidence="6">The sequence shown here is derived from an EMBL/GenBank/DDBJ whole genome shotgun (WGS) entry which is preliminary data.</text>
</comment>
<evidence type="ECO:0000259" key="5">
    <source>
        <dbReference type="PROSITE" id="PS50174"/>
    </source>
</evidence>
<name>A0A6G0U8A8_APHGL</name>
<comment type="similarity">
    <text evidence="1">Belongs to the GPATCH11 family.</text>
</comment>
<dbReference type="PROSITE" id="PS50174">
    <property type="entry name" value="G_PATCH"/>
    <property type="match status" value="1"/>
</dbReference>
<dbReference type="GO" id="GO:0003676">
    <property type="term" value="F:nucleic acid binding"/>
    <property type="evidence" value="ECO:0007669"/>
    <property type="project" value="InterPro"/>
</dbReference>
<evidence type="ECO:0000256" key="4">
    <source>
        <dbReference type="SAM" id="MobiDB-lite"/>
    </source>
</evidence>
<sequence>MATTDTEEDDYMSDAFLNTETVKDVRPGLLRTHEQQRLHNQMKRRKECQLINKATSSKELEEQQRQEGLEKAIDSTNKGFSLLQKMGYKPGLGIGKNNSGIVEPIGIVLKSDRKGLGREAALKQIREMKKSIIRNKRSAEPSVCEYRERRAQEAAEKLDLLDLFRCQRVCRQMDLKQDIQEPSEKFFWPKEVSEVDTNKLKQEEEEEEEEEEDEEDVISINEQLEILNFYLRQTHNYCVYCGTVYDDETDMMEECPGPNRQDH</sequence>
<dbReference type="PANTHER" id="PTHR21032:SF0">
    <property type="entry name" value="G PATCH DOMAIN-CONTAINING PROTEIN 11"/>
    <property type="match status" value="1"/>
</dbReference>
<feature type="domain" description="G-patch" evidence="5">
    <location>
        <begin position="75"/>
        <end position="121"/>
    </location>
</feature>
<accession>A0A6G0U8A8</accession>
<evidence type="ECO:0000313" key="6">
    <source>
        <dbReference type="EMBL" id="KAE9544456.1"/>
    </source>
</evidence>
<feature type="compositionally biased region" description="Acidic residues" evidence="4">
    <location>
        <begin position="203"/>
        <end position="217"/>
    </location>
</feature>
<dbReference type="SMART" id="SM00443">
    <property type="entry name" value="G_patch"/>
    <property type="match status" value="1"/>
</dbReference>